<feature type="region of interest" description="Disordered" evidence="1">
    <location>
        <begin position="208"/>
        <end position="227"/>
    </location>
</feature>
<evidence type="ECO:0000313" key="3">
    <source>
        <dbReference type="Proteomes" id="UP001500889"/>
    </source>
</evidence>
<evidence type="ECO:0000256" key="1">
    <source>
        <dbReference type="SAM" id="MobiDB-lite"/>
    </source>
</evidence>
<proteinExistence type="predicted"/>
<keyword evidence="3" id="KW-1185">Reference proteome</keyword>
<dbReference type="EMBL" id="AP029266">
    <property type="protein sequence ID" value="BFG02843.1"/>
    <property type="molecule type" value="Genomic_DNA"/>
</dbReference>
<feature type="compositionally biased region" description="Polar residues" evidence="1">
    <location>
        <begin position="57"/>
        <end position="67"/>
    </location>
</feature>
<feature type="region of interest" description="Disordered" evidence="1">
    <location>
        <begin position="1"/>
        <end position="71"/>
    </location>
</feature>
<accession>A0AAU9G2Z4</accession>
<organism evidence="2 3">
    <name type="scientific">Drosophila madeirensis</name>
    <name type="common">Fruit fly</name>
    <dbReference type="NCBI Taxonomy" id="30013"/>
    <lineage>
        <taxon>Eukaryota</taxon>
        <taxon>Metazoa</taxon>
        <taxon>Ecdysozoa</taxon>
        <taxon>Arthropoda</taxon>
        <taxon>Hexapoda</taxon>
        <taxon>Insecta</taxon>
        <taxon>Pterygota</taxon>
        <taxon>Neoptera</taxon>
        <taxon>Endopterygota</taxon>
        <taxon>Diptera</taxon>
        <taxon>Brachycera</taxon>
        <taxon>Muscomorpha</taxon>
        <taxon>Ephydroidea</taxon>
        <taxon>Drosophilidae</taxon>
        <taxon>Drosophila</taxon>
        <taxon>Sophophora</taxon>
    </lineage>
</organism>
<protein>
    <submittedName>
        <fullName evidence="2">Uncharacterized protein</fullName>
    </submittedName>
</protein>
<reference evidence="2 3" key="1">
    <citation type="submission" date="2024-02" db="EMBL/GenBank/DDBJ databases">
        <title>A chromosome-level genome assembly of Drosophila madeirensis, a fruit fly species endemic to Madeira island.</title>
        <authorList>
            <person name="Tomihara K."/>
            <person name="Llopart A."/>
            <person name="Yamamoto D."/>
        </authorList>
    </citation>
    <scope>NUCLEOTIDE SEQUENCE [LARGE SCALE GENOMIC DNA]</scope>
    <source>
        <strain evidence="2 3">RF1</strain>
    </source>
</reference>
<sequence>MSGPNTKRQLRGAIKAANAGPQSSDVAPVNPDDGPSTSRQAQQEEEGLRLQPKPVNTVESGETQTLPKPSIEYHVQQVESLDESGHRLDEDCGWNPGELADLDSKRINLCSTRCTSDEVSYWSGDEQVMPLDSIFMMAPIPKRESFCSALMRSLSDWTVRIFAGFGLTHQQASSAWYKHCWDTPGADYRGHTILDLCSINDTSDISGPQASSTLVGESSSTMTAPQD</sequence>
<evidence type="ECO:0000313" key="2">
    <source>
        <dbReference type="EMBL" id="BFG02843.1"/>
    </source>
</evidence>
<dbReference type="Proteomes" id="UP001500889">
    <property type="component" value="Chromosome A"/>
</dbReference>
<dbReference type="AlphaFoldDB" id="A0AAU9G2Z4"/>
<gene>
    <name evidence="2" type="ORF">DMAD_02240</name>
</gene>
<name>A0AAU9G2Z4_DROMD</name>